<keyword evidence="6 10" id="KW-0472">Membrane</keyword>
<keyword evidence="3 10" id="KW-0812">Transmembrane</keyword>
<evidence type="ECO:0000256" key="1">
    <source>
        <dbReference type="ARBA" id="ARBA00004606"/>
    </source>
</evidence>
<dbReference type="AlphaFoldDB" id="A0A0D6EL45"/>
<dbReference type="Gene3D" id="2.60.120.200">
    <property type="match status" value="2"/>
</dbReference>
<feature type="compositionally biased region" description="Polar residues" evidence="9">
    <location>
        <begin position="13"/>
        <end position="49"/>
    </location>
</feature>
<dbReference type="GO" id="GO:0006078">
    <property type="term" value="P:(1-&gt;6)-beta-D-glucan biosynthetic process"/>
    <property type="evidence" value="ECO:0007669"/>
    <property type="project" value="TreeGrafter"/>
</dbReference>
<feature type="region of interest" description="Disordered" evidence="9">
    <location>
        <begin position="145"/>
        <end position="165"/>
    </location>
</feature>
<evidence type="ECO:0000313" key="13">
    <source>
        <dbReference type="Proteomes" id="UP000243876"/>
    </source>
</evidence>
<feature type="compositionally biased region" description="Polar residues" evidence="9">
    <location>
        <begin position="145"/>
        <end position="161"/>
    </location>
</feature>
<feature type="transmembrane region" description="Helical" evidence="10">
    <location>
        <begin position="216"/>
        <end position="244"/>
    </location>
</feature>
<dbReference type="PANTHER" id="PTHR31361:SF1">
    <property type="entry name" value="BETA-GLUCAN SYNTHESIS-ASSOCIATED PROTEIN KRE6-RELATED"/>
    <property type="match status" value="1"/>
</dbReference>
<gene>
    <name evidence="12" type="primary">SPOSA6832_02100</name>
</gene>
<evidence type="ECO:0000256" key="2">
    <source>
        <dbReference type="ARBA" id="ARBA00010962"/>
    </source>
</evidence>
<sequence>MSEFGNGRPPQMPSSNGSFDREQGASSSYAPTATPQHLRQRSLPSSNLPGPSYDPFDDRNASSNESDSPPLVPMPFVPQPTPHRAAMMESASETSLVPASEAEQAMNMRGNRAEWQYLYSPSTLSHSAVAPPSLGYNGLRGSPASSIHSSPALGSSSANHSSRFDVSPTPDDYLFNSTTYPEPDDMLHDPGPKCMTAGLDRRIIEPKEYRKTGSGVLGISWMGLLNLLAVAVLVAALIMLFAGYPIYDWYHTSHGSAYSATSLGINGSSEIPDIPAFRGLVDPDTPESAYTRTGFDGKDYTLVFSDEFNTDGRIFYDGMDPFWEAVDLHYWYARTKRRFDVLALTLLAHRQTNDLEWYDPGNIYTEGGALVIELTKETKANSHGLGSWTMSNIGRAGFGGSLDGTWPYVCDVGTLANQTNPLTGEPKFTKAEGDQYNTYSLSYLPGQRFSRCTCSSETDHPGPQYANGTWKGRGAAEIDIFEATVSEATEIGQISQSAQWAPFNPSYTYINTSTEYVEFFDNTFETAANTYLGGAYQQGNTHNTTTDYQTYGFEYQPSEFEGYGTGYITWTQHQEEMWTLHDIAMGPNAKANISNRVVTAEPMYAIFNLGMSENFGFVDFDNLVFPAKLRIDSIRIWQQNDKINSEFDLCSLAVAGQSPDLSHPRLSLSLPYPVGCDTESSPTTAYIERNPELYYNPNVTLLSDVGRPYPKNSIIDTC</sequence>
<evidence type="ECO:0000256" key="4">
    <source>
        <dbReference type="ARBA" id="ARBA00022968"/>
    </source>
</evidence>
<keyword evidence="8" id="KW-0961">Cell wall biogenesis/degradation</keyword>
<keyword evidence="7" id="KW-0325">Glycoprotein</keyword>
<evidence type="ECO:0000256" key="6">
    <source>
        <dbReference type="ARBA" id="ARBA00023136"/>
    </source>
</evidence>
<dbReference type="OrthoDB" id="412647at2759"/>
<feature type="domain" description="GH16" evidence="11">
    <location>
        <begin position="293"/>
        <end position="642"/>
    </location>
</feature>
<dbReference type="Proteomes" id="UP000243876">
    <property type="component" value="Unassembled WGS sequence"/>
</dbReference>
<dbReference type="InterPro" id="IPR005629">
    <property type="entry name" value="Skn1/Kre6/Sbg1"/>
</dbReference>
<accession>A0A0D6EL45</accession>
<dbReference type="SUPFAM" id="SSF49899">
    <property type="entry name" value="Concanavalin A-like lectins/glucanases"/>
    <property type="match status" value="1"/>
</dbReference>
<protein>
    <submittedName>
        <fullName evidence="12">SPOSA6832_02100-mRNA-1:cds</fullName>
    </submittedName>
</protein>
<feature type="compositionally biased region" description="Pro residues" evidence="9">
    <location>
        <begin position="70"/>
        <end position="81"/>
    </location>
</feature>
<evidence type="ECO:0000256" key="10">
    <source>
        <dbReference type="SAM" id="Phobius"/>
    </source>
</evidence>
<dbReference type="GO" id="GO:0005789">
    <property type="term" value="C:endoplasmic reticulum membrane"/>
    <property type="evidence" value="ECO:0007669"/>
    <property type="project" value="TreeGrafter"/>
</dbReference>
<organism evidence="12 13">
    <name type="scientific">Sporidiobolus salmonicolor</name>
    <name type="common">Yeast-like fungus</name>
    <name type="synonym">Sporobolomyces salmonicolor</name>
    <dbReference type="NCBI Taxonomy" id="5005"/>
    <lineage>
        <taxon>Eukaryota</taxon>
        <taxon>Fungi</taxon>
        <taxon>Dikarya</taxon>
        <taxon>Basidiomycota</taxon>
        <taxon>Pucciniomycotina</taxon>
        <taxon>Microbotryomycetes</taxon>
        <taxon>Sporidiobolales</taxon>
        <taxon>Sporidiobolaceae</taxon>
        <taxon>Sporobolomyces</taxon>
    </lineage>
</organism>
<proteinExistence type="inferred from homology"/>
<reference evidence="13" key="1">
    <citation type="submission" date="2015-02" db="EMBL/GenBank/DDBJ databases">
        <authorList>
            <person name="Gon?alves P."/>
        </authorList>
    </citation>
    <scope>NUCLEOTIDE SEQUENCE [LARGE SCALE GENOMIC DNA]</scope>
</reference>
<evidence type="ECO:0000313" key="12">
    <source>
        <dbReference type="EMBL" id="CEQ40473.1"/>
    </source>
</evidence>
<evidence type="ECO:0000259" key="11">
    <source>
        <dbReference type="PROSITE" id="PS51762"/>
    </source>
</evidence>
<feature type="region of interest" description="Disordered" evidence="9">
    <location>
        <begin position="1"/>
        <end position="93"/>
    </location>
</feature>
<evidence type="ECO:0000256" key="8">
    <source>
        <dbReference type="ARBA" id="ARBA00023316"/>
    </source>
</evidence>
<dbReference type="PROSITE" id="PS51762">
    <property type="entry name" value="GH16_2"/>
    <property type="match status" value="1"/>
</dbReference>
<evidence type="ECO:0000256" key="3">
    <source>
        <dbReference type="ARBA" id="ARBA00022692"/>
    </source>
</evidence>
<dbReference type="PANTHER" id="PTHR31361">
    <property type="entry name" value="BETA-GLUCAN SYNTHESIS-ASSOCIATED PROTEIN KRE6-RELATED"/>
    <property type="match status" value="1"/>
</dbReference>
<keyword evidence="4" id="KW-0735">Signal-anchor</keyword>
<dbReference type="InterPro" id="IPR000757">
    <property type="entry name" value="Beta-glucanase-like"/>
</dbReference>
<evidence type="ECO:0000256" key="9">
    <source>
        <dbReference type="SAM" id="MobiDB-lite"/>
    </source>
</evidence>
<keyword evidence="13" id="KW-1185">Reference proteome</keyword>
<keyword evidence="5 10" id="KW-1133">Transmembrane helix</keyword>
<evidence type="ECO:0000256" key="5">
    <source>
        <dbReference type="ARBA" id="ARBA00022989"/>
    </source>
</evidence>
<dbReference type="InterPro" id="IPR013320">
    <property type="entry name" value="ConA-like_dom_sf"/>
</dbReference>
<name>A0A0D6EL45_SPOSA</name>
<dbReference type="GO" id="GO:0031505">
    <property type="term" value="P:fungal-type cell wall organization"/>
    <property type="evidence" value="ECO:0007669"/>
    <property type="project" value="TreeGrafter"/>
</dbReference>
<evidence type="ECO:0000256" key="7">
    <source>
        <dbReference type="ARBA" id="ARBA00023180"/>
    </source>
</evidence>
<dbReference type="EMBL" id="CENE01000007">
    <property type="protein sequence ID" value="CEQ40473.1"/>
    <property type="molecule type" value="Genomic_DNA"/>
</dbReference>
<dbReference type="GO" id="GO:0005886">
    <property type="term" value="C:plasma membrane"/>
    <property type="evidence" value="ECO:0007669"/>
    <property type="project" value="TreeGrafter"/>
</dbReference>
<comment type="similarity">
    <text evidence="2">Belongs to the SKN1/KRE6 family.</text>
</comment>
<dbReference type="Pfam" id="PF03935">
    <property type="entry name" value="SKN1_KRE6_Sbg1"/>
    <property type="match status" value="3"/>
</dbReference>
<comment type="subcellular location">
    <subcellularLocation>
        <location evidence="1">Membrane</location>
        <topology evidence="1">Single-pass type II membrane protein</topology>
    </subcellularLocation>
</comment>
<dbReference type="GO" id="GO:0015926">
    <property type="term" value="F:glucosidase activity"/>
    <property type="evidence" value="ECO:0007669"/>
    <property type="project" value="TreeGrafter"/>
</dbReference>